<dbReference type="RefSeq" id="XP_016937968.3">
    <property type="nucleotide sequence ID" value="XM_017082479.4"/>
</dbReference>
<proteinExistence type="predicted"/>
<dbReference type="Proteomes" id="UP001652628">
    <property type="component" value="Chromosome 3"/>
</dbReference>
<name>A0AB39ZKT5_DROSZ</name>
<organism evidence="5 6">
    <name type="scientific">Drosophila suzukii</name>
    <name type="common">Spotted-wing drosophila fruit fly</name>
    <dbReference type="NCBI Taxonomy" id="28584"/>
    <lineage>
        <taxon>Eukaryota</taxon>
        <taxon>Metazoa</taxon>
        <taxon>Ecdysozoa</taxon>
        <taxon>Arthropoda</taxon>
        <taxon>Hexapoda</taxon>
        <taxon>Insecta</taxon>
        <taxon>Pterygota</taxon>
        <taxon>Neoptera</taxon>
        <taxon>Endopterygota</taxon>
        <taxon>Diptera</taxon>
        <taxon>Brachycera</taxon>
        <taxon>Muscomorpha</taxon>
        <taxon>Ephydroidea</taxon>
        <taxon>Drosophilidae</taxon>
        <taxon>Drosophila</taxon>
        <taxon>Sophophora</taxon>
    </lineage>
</organism>
<evidence type="ECO:0000256" key="2">
    <source>
        <dbReference type="ARBA" id="ARBA00022771"/>
    </source>
</evidence>
<accession>A0AB39ZKT5</accession>
<dbReference type="AlphaFoldDB" id="A0AB39ZKT5"/>
<dbReference type="InterPro" id="IPR022776">
    <property type="entry name" value="TRM13/UPF0224_CHHC_Znf_dom"/>
</dbReference>
<evidence type="ECO:0000256" key="1">
    <source>
        <dbReference type="ARBA" id="ARBA00022723"/>
    </source>
</evidence>
<evidence type="ECO:0000259" key="4">
    <source>
        <dbReference type="PROSITE" id="PS51800"/>
    </source>
</evidence>
<dbReference type="Pfam" id="PF05253">
    <property type="entry name" value="zf-U11-48K"/>
    <property type="match status" value="2"/>
</dbReference>
<dbReference type="SUPFAM" id="SSF57667">
    <property type="entry name" value="beta-beta-alpha zinc fingers"/>
    <property type="match status" value="1"/>
</dbReference>
<protein>
    <submittedName>
        <fullName evidence="6">Gametocyte-specific factor 1 homolog</fullName>
    </submittedName>
</protein>
<keyword evidence="3" id="KW-0862">Zinc</keyword>
<feature type="domain" description="CHHC U11-48K-type" evidence="4">
    <location>
        <begin position="16"/>
        <end position="43"/>
    </location>
</feature>
<evidence type="ECO:0000313" key="5">
    <source>
        <dbReference type="Proteomes" id="UP001652628"/>
    </source>
</evidence>
<dbReference type="InterPro" id="IPR036236">
    <property type="entry name" value="Znf_C2H2_sf"/>
</dbReference>
<gene>
    <name evidence="6" type="primary">LOC108015907</name>
</gene>
<dbReference type="PROSITE" id="PS51800">
    <property type="entry name" value="ZF_CHHC_U11_48K"/>
    <property type="match status" value="2"/>
</dbReference>
<keyword evidence="1" id="KW-0479">Metal-binding</keyword>
<sequence length="150" mass="17433">MEQNKYAVGPVNYENYVTCPYNSAHRIMPTRLAKHLISCGGDRSLHRCPFNSTHLLSAAAMKDHVIECPDRCSLERYKMPDTLPPAEPQANKFLVETEEDWDTEPQAEAYNPKKYCQVNHVILNPQGNPPAARREFRERERKRFLENNKF</sequence>
<keyword evidence="5" id="KW-1185">Reference proteome</keyword>
<keyword evidence="2" id="KW-0863">Zinc-finger</keyword>
<dbReference type="GeneID" id="108015907"/>
<feature type="domain" description="CHHC U11-48K-type" evidence="4">
    <location>
        <begin position="45"/>
        <end position="72"/>
    </location>
</feature>
<evidence type="ECO:0000313" key="6">
    <source>
        <dbReference type="RefSeq" id="XP_016937968.3"/>
    </source>
</evidence>
<dbReference type="GO" id="GO:0008270">
    <property type="term" value="F:zinc ion binding"/>
    <property type="evidence" value="ECO:0007669"/>
    <property type="project" value="UniProtKB-KW"/>
</dbReference>
<reference evidence="6" key="1">
    <citation type="submission" date="2025-08" db="UniProtKB">
        <authorList>
            <consortium name="RefSeq"/>
        </authorList>
    </citation>
    <scope>IDENTIFICATION</scope>
</reference>
<evidence type="ECO:0000256" key="3">
    <source>
        <dbReference type="ARBA" id="ARBA00022833"/>
    </source>
</evidence>